<protein>
    <submittedName>
        <fullName evidence="1">Uncharacterized protein</fullName>
    </submittedName>
</protein>
<gene>
    <name evidence="1" type="ORF">I41_08430</name>
</gene>
<proteinExistence type="predicted"/>
<reference evidence="1 2" key="1">
    <citation type="submission" date="2019-02" db="EMBL/GenBank/DDBJ databases">
        <title>Deep-cultivation of Planctomycetes and their phenomic and genomic characterization uncovers novel biology.</title>
        <authorList>
            <person name="Wiegand S."/>
            <person name="Jogler M."/>
            <person name="Boedeker C."/>
            <person name="Pinto D."/>
            <person name="Vollmers J."/>
            <person name="Rivas-Marin E."/>
            <person name="Kohn T."/>
            <person name="Peeters S.H."/>
            <person name="Heuer A."/>
            <person name="Rast P."/>
            <person name="Oberbeckmann S."/>
            <person name="Bunk B."/>
            <person name="Jeske O."/>
            <person name="Meyerdierks A."/>
            <person name="Storesund J.E."/>
            <person name="Kallscheuer N."/>
            <person name="Luecker S."/>
            <person name="Lage O.M."/>
            <person name="Pohl T."/>
            <person name="Merkel B.J."/>
            <person name="Hornburger P."/>
            <person name="Mueller R.-W."/>
            <person name="Bruemmer F."/>
            <person name="Labrenz M."/>
            <person name="Spormann A.M."/>
            <person name="Op den Camp H."/>
            <person name="Overmann J."/>
            <person name="Amann R."/>
            <person name="Jetten M.S.M."/>
            <person name="Mascher T."/>
            <person name="Medema M.H."/>
            <person name="Devos D.P."/>
            <person name="Kaster A.-K."/>
            <person name="Ovreas L."/>
            <person name="Rohde M."/>
            <person name="Galperin M.Y."/>
            <person name="Jogler C."/>
        </authorList>
    </citation>
    <scope>NUCLEOTIDE SEQUENCE [LARGE SCALE GENOMIC DNA]</scope>
    <source>
        <strain evidence="1 2">I41</strain>
    </source>
</reference>
<dbReference type="KEGG" id="llh:I41_08430"/>
<evidence type="ECO:0000313" key="1">
    <source>
        <dbReference type="EMBL" id="QDT71683.1"/>
    </source>
</evidence>
<accession>A0A517TTJ5</accession>
<keyword evidence="2" id="KW-1185">Reference proteome</keyword>
<sequence>MLVRRPPSPDEQNAYYQAGAAVIARHYDIPVLRVALEGGSGAGSLPKLALLELLCGKRQSSPKRTDLIESYVTTLLAASVGRLLHVEQCFGYRRQCLGQKHLERRAMLSALRGDDPLSDRACYLVFTQLTACDGADMDATFMRLWRQANRLLRAGPHRQFHQNLALQLMKSRELFLGEILAAMD</sequence>
<dbReference type="RefSeq" id="WP_145431145.1">
    <property type="nucleotide sequence ID" value="NZ_CP036339.1"/>
</dbReference>
<evidence type="ECO:0000313" key="2">
    <source>
        <dbReference type="Proteomes" id="UP000317909"/>
    </source>
</evidence>
<dbReference type="EMBL" id="CP036339">
    <property type="protein sequence ID" value="QDT71683.1"/>
    <property type="molecule type" value="Genomic_DNA"/>
</dbReference>
<organism evidence="1 2">
    <name type="scientific">Lacipirellula limnantheis</name>
    <dbReference type="NCBI Taxonomy" id="2528024"/>
    <lineage>
        <taxon>Bacteria</taxon>
        <taxon>Pseudomonadati</taxon>
        <taxon>Planctomycetota</taxon>
        <taxon>Planctomycetia</taxon>
        <taxon>Pirellulales</taxon>
        <taxon>Lacipirellulaceae</taxon>
        <taxon>Lacipirellula</taxon>
    </lineage>
</organism>
<dbReference type="Proteomes" id="UP000317909">
    <property type="component" value="Chromosome"/>
</dbReference>
<name>A0A517TTJ5_9BACT</name>
<dbReference type="AlphaFoldDB" id="A0A517TTJ5"/>